<gene>
    <name evidence="2" type="ORF">OLC1_LOCUS16965</name>
</gene>
<feature type="region of interest" description="Disordered" evidence="1">
    <location>
        <begin position="244"/>
        <end position="275"/>
    </location>
</feature>
<reference evidence="2" key="1">
    <citation type="submission" date="2023-03" db="EMBL/GenBank/DDBJ databases">
        <authorList>
            <person name="Julca I."/>
        </authorList>
    </citation>
    <scope>NUCLEOTIDE SEQUENCE</scope>
</reference>
<evidence type="ECO:0000256" key="1">
    <source>
        <dbReference type="SAM" id="MobiDB-lite"/>
    </source>
</evidence>
<evidence type="ECO:0000313" key="2">
    <source>
        <dbReference type="EMBL" id="CAI9108983.1"/>
    </source>
</evidence>
<dbReference type="Proteomes" id="UP001161247">
    <property type="component" value="Chromosome 6"/>
</dbReference>
<name>A0AAV1DM71_OLDCO</name>
<dbReference type="AlphaFoldDB" id="A0AAV1DM71"/>
<proteinExistence type="predicted"/>
<protein>
    <submittedName>
        <fullName evidence="2">OLC1v1008706C1</fullName>
    </submittedName>
</protein>
<dbReference type="EMBL" id="OX459123">
    <property type="protein sequence ID" value="CAI9108983.1"/>
    <property type="molecule type" value="Genomic_DNA"/>
</dbReference>
<accession>A0AAV1DM71</accession>
<sequence length="288" mass="32468">MKELPKSARIRKKGRKHEQIFTHEHVPLYCSKCCKIGHKLSDCRVGKPLPQVNEIEKENAPIPKKEGIKLLQSKVTWGSKRKKETPELDVEILQTQPLIVRAVAPPVKEIRLWIKLFRWEMTKCTVKLAPLLQSASQDDENRNATEKTHALVTSNCFTTLEEESTAVVDEEEEEHVEDVFIEDPQSLHIIQNVPELVAESLEVLPLGSTSPLDVGTCLDDGMLGTSTKDDDLVDIDRGSWFDGDAENAHVPEPVQGDGLVHKKHGRKSKEEKAHLLEGFMPRRSSLLQ</sequence>
<organism evidence="2 3">
    <name type="scientific">Oldenlandia corymbosa var. corymbosa</name>
    <dbReference type="NCBI Taxonomy" id="529605"/>
    <lineage>
        <taxon>Eukaryota</taxon>
        <taxon>Viridiplantae</taxon>
        <taxon>Streptophyta</taxon>
        <taxon>Embryophyta</taxon>
        <taxon>Tracheophyta</taxon>
        <taxon>Spermatophyta</taxon>
        <taxon>Magnoliopsida</taxon>
        <taxon>eudicotyledons</taxon>
        <taxon>Gunneridae</taxon>
        <taxon>Pentapetalae</taxon>
        <taxon>asterids</taxon>
        <taxon>lamiids</taxon>
        <taxon>Gentianales</taxon>
        <taxon>Rubiaceae</taxon>
        <taxon>Rubioideae</taxon>
        <taxon>Spermacoceae</taxon>
        <taxon>Hedyotis-Oldenlandia complex</taxon>
        <taxon>Oldenlandia</taxon>
    </lineage>
</organism>
<evidence type="ECO:0000313" key="3">
    <source>
        <dbReference type="Proteomes" id="UP001161247"/>
    </source>
</evidence>
<keyword evidence="3" id="KW-1185">Reference proteome</keyword>